<dbReference type="InterPro" id="IPR013114">
    <property type="entry name" value="FabA_FabZ"/>
</dbReference>
<comment type="similarity">
    <text evidence="3 10">Belongs to the thioester dehydratase family. FabZ subfamily.</text>
</comment>
<evidence type="ECO:0000256" key="4">
    <source>
        <dbReference type="ARBA" id="ARBA00022490"/>
    </source>
</evidence>
<evidence type="ECO:0000256" key="1">
    <source>
        <dbReference type="ARBA" id="ARBA00001055"/>
    </source>
</evidence>
<dbReference type="InterPro" id="IPR029069">
    <property type="entry name" value="HotDog_dom_sf"/>
</dbReference>
<dbReference type="GO" id="GO:0009245">
    <property type="term" value="P:lipid A biosynthetic process"/>
    <property type="evidence" value="ECO:0007669"/>
    <property type="project" value="UniProtKB-UniRule"/>
</dbReference>
<accession>A0A0K8J7R8</accession>
<dbReference type="KEGG" id="hsd:SD1D_1845"/>
<dbReference type="GO" id="GO:0006633">
    <property type="term" value="P:fatty acid biosynthetic process"/>
    <property type="evidence" value="ECO:0007669"/>
    <property type="project" value="UniProtKB-UniRule"/>
</dbReference>
<dbReference type="Gene3D" id="3.10.129.10">
    <property type="entry name" value="Hotdog Thioesterase"/>
    <property type="match status" value="1"/>
</dbReference>
<feature type="active site" evidence="10">
    <location>
        <position position="48"/>
    </location>
</feature>
<gene>
    <name evidence="10" type="primary">fabZ</name>
    <name evidence="11" type="ORF">SD1D_1845</name>
</gene>
<keyword evidence="12" id="KW-1185">Reference proteome</keyword>
<dbReference type="FunFam" id="3.10.129.10:FF:000001">
    <property type="entry name" value="3-hydroxyacyl-[acyl-carrier-protein] dehydratase FabZ"/>
    <property type="match status" value="1"/>
</dbReference>
<dbReference type="CDD" id="cd01288">
    <property type="entry name" value="FabZ"/>
    <property type="match status" value="1"/>
</dbReference>
<evidence type="ECO:0000256" key="2">
    <source>
        <dbReference type="ARBA" id="ARBA00004496"/>
    </source>
</evidence>
<dbReference type="SUPFAM" id="SSF54637">
    <property type="entry name" value="Thioesterase/thiol ester dehydrase-isomerase"/>
    <property type="match status" value="1"/>
</dbReference>
<name>A0A0K8J7R8_9FIRM</name>
<reference evidence="12" key="1">
    <citation type="submission" date="2015-09" db="EMBL/GenBank/DDBJ databases">
        <authorList>
            <person name="Wibberg D."/>
        </authorList>
    </citation>
    <scope>NUCLEOTIDE SEQUENCE [LARGE SCALE GENOMIC DNA]</scope>
    <source>
        <strain evidence="12">SD1D</strain>
    </source>
</reference>
<keyword evidence="4 10" id="KW-0963">Cytoplasm</keyword>
<dbReference type="Proteomes" id="UP000196053">
    <property type="component" value="Chromosome I"/>
</dbReference>
<keyword evidence="7 10" id="KW-0443">Lipid metabolism</keyword>
<evidence type="ECO:0000256" key="3">
    <source>
        <dbReference type="ARBA" id="ARBA00009174"/>
    </source>
</evidence>
<dbReference type="NCBIfam" id="TIGR01750">
    <property type="entry name" value="fabZ"/>
    <property type="match status" value="1"/>
</dbReference>
<comment type="function">
    <text evidence="9 10">Involved in unsaturated fatty acids biosynthesis. Catalyzes the dehydration of short chain beta-hydroxyacyl-ACPs and long chain saturated and unsaturated beta-hydroxyacyl-ACPs.</text>
</comment>
<evidence type="ECO:0000256" key="10">
    <source>
        <dbReference type="HAMAP-Rule" id="MF_00406"/>
    </source>
</evidence>
<dbReference type="PANTHER" id="PTHR30272">
    <property type="entry name" value="3-HYDROXYACYL-[ACYL-CARRIER-PROTEIN] DEHYDRATASE"/>
    <property type="match status" value="1"/>
</dbReference>
<keyword evidence="5 10" id="KW-0444">Lipid biosynthesis</keyword>
<keyword evidence="6 10" id="KW-0441">Lipid A biosynthesis</keyword>
<dbReference type="EC" id="4.2.1.59" evidence="10"/>
<evidence type="ECO:0000313" key="12">
    <source>
        <dbReference type="Proteomes" id="UP000196053"/>
    </source>
</evidence>
<evidence type="ECO:0000313" key="11">
    <source>
        <dbReference type="EMBL" id="CUH93387.1"/>
    </source>
</evidence>
<comment type="subcellular location">
    <subcellularLocation>
        <location evidence="2 10">Cytoplasm</location>
    </subcellularLocation>
</comment>
<dbReference type="HAMAP" id="MF_00406">
    <property type="entry name" value="FabZ"/>
    <property type="match status" value="1"/>
</dbReference>
<dbReference type="GO" id="GO:0016020">
    <property type="term" value="C:membrane"/>
    <property type="evidence" value="ECO:0007669"/>
    <property type="project" value="GOC"/>
</dbReference>
<dbReference type="PANTHER" id="PTHR30272:SF1">
    <property type="entry name" value="3-HYDROXYACYL-[ACYL-CARRIER-PROTEIN] DEHYDRATASE"/>
    <property type="match status" value="1"/>
</dbReference>
<dbReference type="Pfam" id="PF07977">
    <property type="entry name" value="FabA"/>
    <property type="match status" value="1"/>
</dbReference>
<dbReference type="AlphaFoldDB" id="A0A0K8J7R8"/>
<organism evidence="11 12">
    <name type="scientific">Herbinix luporum</name>
    <dbReference type="NCBI Taxonomy" id="1679721"/>
    <lineage>
        <taxon>Bacteria</taxon>
        <taxon>Bacillati</taxon>
        <taxon>Bacillota</taxon>
        <taxon>Clostridia</taxon>
        <taxon>Lachnospirales</taxon>
        <taxon>Lachnospiraceae</taxon>
        <taxon>Herbinix</taxon>
    </lineage>
</organism>
<evidence type="ECO:0000256" key="5">
    <source>
        <dbReference type="ARBA" id="ARBA00022516"/>
    </source>
</evidence>
<comment type="catalytic activity">
    <reaction evidence="1 10">
        <text>a (3R)-hydroxyacyl-[ACP] = a (2E)-enoyl-[ACP] + H2O</text>
        <dbReference type="Rhea" id="RHEA:13097"/>
        <dbReference type="Rhea" id="RHEA-COMP:9925"/>
        <dbReference type="Rhea" id="RHEA-COMP:9945"/>
        <dbReference type="ChEBI" id="CHEBI:15377"/>
        <dbReference type="ChEBI" id="CHEBI:78784"/>
        <dbReference type="ChEBI" id="CHEBI:78827"/>
        <dbReference type="EC" id="4.2.1.59"/>
    </reaction>
</comment>
<proteinExistence type="inferred from homology"/>
<keyword evidence="8 10" id="KW-0456">Lyase</keyword>
<sequence length="141" mass="15506">MLNVDEIQKIIPHRPPFLLVDRIDKLEPGIRGVGRKCVTMDEPYFVGHFPGKAVMPGVIILEALAQTGAIVMLSLEQYKGKILYFGGMDKVKFRRQVVPGDVLTLDVEIIKHKGNFGVGSAVAYVEDQVAVEAILTFAIGE</sequence>
<protein>
    <recommendedName>
        <fullName evidence="10">3-hydroxyacyl-[acyl-carrier-protein] dehydratase FabZ</fullName>
        <ecNumber evidence="10">4.2.1.59</ecNumber>
    </recommendedName>
    <alternativeName>
        <fullName evidence="10">(3R)-hydroxymyristoyl-[acyl-carrier-protein] dehydratase</fullName>
        <shortName evidence="10">(3R)-hydroxymyristoyl-ACP dehydrase</shortName>
    </alternativeName>
    <alternativeName>
        <fullName evidence="10">Beta-hydroxyacyl-ACP dehydratase</fullName>
    </alternativeName>
</protein>
<evidence type="ECO:0000256" key="9">
    <source>
        <dbReference type="ARBA" id="ARBA00025049"/>
    </source>
</evidence>
<dbReference type="GO" id="GO:0005737">
    <property type="term" value="C:cytoplasm"/>
    <property type="evidence" value="ECO:0007669"/>
    <property type="project" value="UniProtKB-SubCell"/>
</dbReference>
<dbReference type="EMBL" id="LN879430">
    <property type="protein sequence ID" value="CUH93387.1"/>
    <property type="molecule type" value="Genomic_DNA"/>
</dbReference>
<dbReference type="RefSeq" id="WP_275940514.1">
    <property type="nucleotide sequence ID" value="NZ_DUPS01000066.1"/>
</dbReference>
<evidence type="ECO:0000256" key="8">
    <source>
        <dbReference type="ARBA" id="ARBA00023239"/>
    </source>
</evidence>
<dbReference type="InterPro" id="IPR010084">
    <property type="entry name" value="FabZ"/>
</dbReference>
<evidence type="ECO:0000256" key="7">
    <source>
        <dbReference type="ARBA" id="ARBA00023098"/>
    </source>
</evidence>
<dbReference type="GO" id="GO:0019171">
    <property type="term" value="F:(3R)-hydroxyacyl-[acyl-carrier-protein] dehydratase activity"/>
    <property type="evidence" value="ECO:0007669"/>
    <property type="project" value="UniProtKB-EC"/>
</dbReference>
<evidence type="ECO:0000256" key="6">
    <source>
        <dbReference type="ARBA" id="ARBA00022556"/>
    </source>
</evidence>
<dbReference type="NCBIfam" id="NF000582">
    <property type="entry name" value="PRK00006.1"/>
    <property type="match status" value="1"/>
</dbReference>